<feature type="region of interest" description="Disordered" evidence="4">
    <location>
        <begin position="447"/>
        <end position="466"/>
    </location>
</feature>
<dbReference type="Proteomes" id="UP000216151">
    <property type="component" value="Unassembled WGS sequence"/>
</dbReference>
<keyword evidence="7" id="KW-1185">Reference proteome</keyword>
<dbReference type="AlphaFoldDB" id="A0A269XPF6"/>
<dbReference type="Pfam" id="PF05506">
    <property type="entry name" value="PLipase_C_C"/>
    <property type="match status" value="2"/>
</dbReference>
<evidence type="ECO:0000313" key="6">
    <source>
        <dbReference type="EMBL" id="PAK75234.1"/>
    </source>
</evidence>
<comment type="similarity">
    <text evidence="1">Belongs to the bacterial phospholipase C family.</text>
</comment>
<keyword evidence="3" id="KW-0378">Hydrolase</keyword>
<protein>
    <recommendedName>
        <fullName evidence="2">phospholipase C</fullName>
        <ecNumber evidence="2">3.1.4.3</ecNumber>
    </recommendedName>
</protein>
<dbReference type="PROSITE" id="PS51318">
    <property type="entry name" value="TAT"/>
    <property type="match status" value="1"/>
</dbReference>
<proteinExistence type="inferred from homology"/>
<dbReference type="GO" id="GO:0016042">
    <property type="term" value="P:lipid catabolic process"/>
    <property type="evidence" value="ECO:0007669"/>
    <property type="project" value="InterPro"/>
</dbReference>
<dbReference type="Gene3D" id="3.40.720.10">
    <property type="entry name" value="Alkaline Phosphatase, subunit A"/>
    <property type="match status" value="2"/>
</dbReference>
<sequence length="838" mass="93969">MTTRRDFLKYALLSGATAGSASVLPSSIQRAFAIAPDIGSTWKDAEHIVILMQENRSFDHVFGTLQGVRGFNDPRAMRQPDGVPVFAQTGKSGKTYLPWRLNIKDTRVTWMGSIPHSRDSQVDAWNNGGHDQWIDAKKSHHKGYGKYPLTMGYYTREDLPFYYALADAFTVCDQNYCGAMTGTSPNRLLFMTGTVRNQQDVSSKVYMRNDEILEGGMTWTTFPERLEKAGISWKYYQNELTQTGGMSEAEDAWLSNFSTNILECFDQYCVSANPGFGDWLEARISECQNDIEQLHNREMLTSESHNEQLTEARALLAVLLRRRSVSGLTKEKLSESERNLFNSGDNNYRKLEDLFFNDGVNNLHMQAPKGDVLYQFRQDVKAGKLPTVSWLSAPEHFSDHPSSPWYGAWYVSEVMDILTENPEVWKKTIFIITYDENDGYFDHCPSYTAPDPNRPETGRSSASIGPDGLEYTTAQDEMDMGVPSHLARTGPIGLGFRVPMIVASPWSRGGWVNSQLFEHTSTLRFLESFIQEKFGKTVRETNISPWRRAISGNLTSCFRPYDGSIPTLPYLNRDAHLHMIEGARDQPMPGGFRPLTATEVSALRTFPTDVRNTIQQESGTRPSCALPYEPYCDGSIEKNGGTITLHLQAGTKIHGNHAAGLPFNVYYHDVQTSSSMQAATYAVAAGDTLNIPFDTSSFKHQVYDVSVHAPNGFYRGYKGQLQGPQLHIQSAYLLAKKKDFVLRLTNRGTKPANIISVLKSQEGQKMTTLQPGQSTELAFDLTKSSMWYDVVLTSPDDSDFLWHFAGRVETRKPGETDPAMGNVYPVPAGSNEKLDMSR</sequence>
<evidence type="ECO:0000259" key="5">
    <source>
        <dbReference type="Pfam" id="PF05506"/>
    </source>
</evidence>
<evidence type="ECO:0000256" key="1">
    <source>
        <dbReference type="ARBA" id="ARBA00009717"/>
    </source>
</evidence>
<organism evidence="6 7">
    <name type="scientific">Acetobacter fabarum</name>
    <dbReference type="NCBI Taxonomy" id="483199"/>
    <lineage>
        <taxon>Bacteria</taxon>
        <taxon>Pseudomonadati</taxon>
        <taxon>Pseudomonadota</taxon>
        <taxon>Alphaproteobacteria</taxon>
        <taxon>Acetobacterales</taxon>
        <taxon>Acetobacteraceae</taxon>
        <taxon>Acetobacter</taxon>
    </lineage>
</organism>
<feature type="region of interest" description="Disordered" evidence="4">
    <location>
        <begin position="813"/>
        <end position="838"/>
    </location>
</feature>
<gene>
    <name evidence="6" type="ORF">B8X00_13575</name>
</gene>
<feature type="domain" description="Bacterial phospholipase C C-terminal" evidence="5">
    <location>
        <begin position="622"/>
        <end position="720"/>
    </location>
</feature>
<dbReference type="SUPFAM" id="SSF53649">
    <property type="entry name" value="Alkaline phosphatase-like"/>
    <property type="match status" value="1"/>
</dbReference>
<dbReference type="NCBIfam" id="TIGR01409">
    <property type="entry name" value="TAT_signal_seq"/>
    <property type="match status" value="1"/>
</dbReference>
<dbReference type="InterPro" id="IPR007312">
    <property type="entry name" value="Phosphoesterase"/>
</dbReference>
<dbReference type="NCBIfam" id="TIGR03396">
    <property type="entry name" value="PC_PLC"/>
    <property type="match status" value="1"/>
</dbReference>
<reference evidence="6 7" key="1">
    <citation type="submission" date="2017-04" db="EMBL/GenBank/DDBJ databases">
        <title>Kefir bacterial isolates.</title>
        <authorList>
            <person name="Kim Y."/>
            <person name="Blasche S."/>
            <person name="Patil K.R."/>
        </authorList>
    </citation>
    <scope>NUCLEOTIDE SEQUENCE [LARGE SCALE GENOMIC DNA]</scope>
    <source>
        <strain evidence="6 7">KR</strain>
    </source>
</reference>
<dbReference type="RefSeq" id="WP_095350562.1">
    <property type="nucleotide sequence ID" value="NZ_NCXK01000057.1"/>
</dbReference>
<dbReference type="InterPro" id="IPR006311">
    <property type="entry name" value="TAT_signal"/>
</dbReference>
<evidence type="ECO:0000256" key="4">
    <source>
        <dbReference type="SAM" id="MobiDB-lite"/>
    </source>
</evidence>
<dbReference type="InterPro" id="IPR019546">
    <property type="entry name" value="TAT_signal_bac_arc"/>
</dbReference>
<dbReference type="PANTHER" id="PTHR31956:SF1">
    <property type="entry name" value="NON-SPECIFIC PHOSPHOLIPASE C1"/>
    <property type="match status" value="1"/>
</dbReference>
<dbReference type="InterPro" id="IPR017767">
    <property type="entry name" value="PC-PLC"/>
</dbReference>
<comment type="caution">
    <text evidence="6">The sequence shown here is derived from an EMBL/GenBank/DDBJ whole genome shotgun (WGS) entry which is preliminary data.</text>
</comment>
<dbReference type="EMBL" id="NCXK01000057">
    <property type="protein sequence ID" value="PAK75234.1"/>
    <property type="molecule type" value="Genomic_DNA"/>
</dbReference>
<dbReference type="InterPro" id="IPR008475">
    <property type="entry name" value="PLipase_C_C"/>
</dbReference>
<dbReference type="GO" id="GO:0034480">
    <property type="term" value="F:phosphatidylcholine phospholipase C activity"/>
    <property type="evidence" value="ECO:0007669"/>
    <property type="project" value="UniProtKB-EC"/>
</dbReference>
<accession>A0A269XPF6</accession>
<dbReference type="PANTHER" id="PTHR31956">
    <property type="entry name" value="NON-SPECIFIC PHOSPHOLIPASE C4-RELATED"/>
    <property type="match status" value="1"/>
</dbReference>
<dbReference type="EC" id="3.1.4.3" evidence="2"/>
<dbReference type="InterPro" id="IPR017850">
    <property type="entry name" value="Alkaline_phosphatase_core_sf"/>
</dbReference>
<evidence type="ECO:0000256" key="2">
    <source>
        <dbReference type="ARBA" id="ARBA00012018"/>
    </source>
</evidence>
<evidence type="ECO:0000256" key="3">
    <source>
        <dbReference type="ARBA" id="ARBA00022801"/>
    </source>
</evidence>
<dbReference type="OrthoDB" id="9770871at2"/>
<evidence type="ECO:0000313" key="7">
    <source>
        <dbReference type="Proteomes" id="UP000216151"/>
    </source>
</evidence>
<dbReference type="Pfam" id="PF04185">
    <property type="entry name" value="Phosphoesterase"/>
    <property type="match status" value="2"/>
</dbReference>
<name>A0A269XPF6_9PROT</name>
<feature type="domain" description="Bacterial phospholipase C C-terminal" evidence="5">
    <location>
        <begin position="731"/>
        <end position="807"/>
    </location>
</feature>